<protein>
    <submittedName>
        <fullName evidence="2">Uncharacterized protein</fullName>
    </submittedName>
</protein>
<dbReference type="Proteomes" id="UP001159405">
    <property type="component" value="Unassembled WGS sequence"/>
</dbReference>
<reference evidence="2 3" key="1">
    <citation type="submission" date="2022-05" db="EMBL/GenBank/DDBJ databases">
        <authorList>
            <consortium name="Genoscope - CEA"/>
            <person name="William W."/>
        </authorList>
    </citation>
    <scope>NUCLEOTIDE SEQUENCE [LARGE SCALE GENOMIC DNA]</scope>
</reference>
<accession>A0ABN8NCJ5</accession>
<feature type="region of interest" description="Disordered" evidence="1">
    <location>
        <begin position="112"/>
        <end position="140"/>
    </location>
</feature>
<keyword evidence="3" id="KW-1185">Reference proteome</keyword>
<evidence type="ECO:0000256" key="1">
    <source>
        <dbReference type="SAM" id="MobiDB-lite"/>
    </source>
</evidence>
<comment type="caution">
    <text evidence="2">The sequence shown here is derived from an EMBL/GenBank/DDBJ whole genome shotgun (WGS) entry which is preliminary data.</text>
</comment>
<evidence type="ECO:0000313" key="3">
    <source>
        <dbReference type="Proteomes" id="UP001159405"/>
    </source>
</evidence>
<organism evidence="2 3">
    <name type="scientific">Porites lobata</name>
    <dbReference type="NCBI Taxonomy" id="104759"/>
    <lineage>
        <taxon>Eukaryota</taxon>
        <taxon>Metazoa</taxon>
        <taxon>Cnidaria</taxon>
        <taxon>Anthozoa</taxon>
        <taxon>Hexacorallia</taxon>
        <taxon>Scleractinia</taxon>
        <taxon>Fungiina</taxon>
        <taxon>Poritidae</taxon>
        <taxon>Porites</taxon>
    </lineage>
</organism>
<name>A0ABN8NCJ5_9CNID</name>
<feature type="non-terminal residue" evidence="2">
    <location>
        <position position="208"/>
    </location>
</feature>
<evidence type="ECO:0000313" key="2">
    <source>
        <dbReference type="EMBL" id="CAH3045959.1"/>
    </source>
</evidence>
<proteinExistence type="predicted"/>
<sequence>MYDLLKCNAALQTRSALNLVCPRYNRESEGGRSFSVSATRLWNSLPIDLKRGTCVTSFRKAIYICRHSLNSSARSTEAVSDLFGAKDSQRHLSWFGKSATGKDENLLETNDDVEQGRQSSQDEAGPSASGEQGSTRVEDSALQVKTKLEEEFPKLKNRGGFEILRSGFSPGKSLVLLRPPASAGYSVKFLRDESGLGQALAYIRPLQR</sequence>
<gene>
    <name evidence="2" type="ORF">PLOB_00008186</name>
</gene>
<dbReference type="EMBL" id="CALNXK010000014">
    <property type="protein sequence ID" value="CAH3045959.1"/>
    <property type="molecule type" value="Genomic_DNA"/>
</dbReference>